<gene>
    <name evidence="2" type="ORF">Tel_11315</name>
</gene>
<dbReference type="KEGG" id="tee:Tel_11315"/>
<organism evidence="2 3">
    <name type="scientific">Candidatus Tenderia electrophaga</name>
    <dbReference type="NCBI Taxonomy" id="1748243"/>
    <lineage>
        <taxon>Bacteria</taxon>
        <taxon>Pseudomonadati</taxon>
        <taxon>Pseudomonadota</taxon>
        <taxon>Gammaproteobacteria</taxon>
        <taxon>Candidatus Tenderiales</taxon>
        <taxon>Candidatus Tenderiaceae</taxon>
        <taxon>Candidatus Tenderia</taxon>
    </lineage>
</organism>
<reference evidence="2" key="1">
    <citation type="submission" date="2015-10" db="EMBL/GenBank/DDBJ databases">
        <title>Description of Candidatus Tenderia electrophaga gen. nov, sp. nov., an Uncultivated Electroautotroph from a Biocathode Enrichment.</title>
        <authorList>
            <person name="Eddie B.J."/>
            <person name="Malanoski A.P."/>
            <person name="Wang Z."/>
            <person name="Hall R.J."/>
            <person name="Oh S.D."/>
            <person name="Heiner C."/>
            <person name="Lin B."/>
            <person name="Strycharz-Glaven S.M."/>
        </authorList>
    </citation>
    <scope>NUCLEOTIDE SEQUENCE [LARGE SCALE GENOMIC DNA]</scope>
    <source>
        <strain evidence="2">NRL1</strain>
    </source>
</reference>
<evidence type="ECO:0000313" key="3">
    <source>
        <dbReference type="Proteomes" id="UP000055136"/>
    </source>
</evidence>
<dbReference type="SUPFAM" id="SSF52833">
    <property type="entry name" value="Thioredoxin-like"/>
    <property type="match status" value="1"/>
</dbReference>
<dbReference type="InterPro" id="IPR036249">
    <property type="entry name" value="Thioredoxin-like_sf"/>
</dbReference>
<proteinExistence type="predicted"/>
<accession>A0A0S2TF07</accession>
<feature type="domain" description="Thioredoxin" evidence="1">
    <location>
        <begin position="25"/>
        <end position="115"/>
    </location>
</feature>
<sequence length="125" mass="13799">MVIAVLLGVLGIKLWPTASETQIAQITSPDGPAIVLIRGDNSPSCQAIHRLVEQAEQRYQGRIEVIQTDWSPDNPLIERYQIRFLPAVVFIDSQGNERGKIVGESQAVQEQLAQALAQAEQLLLK</sequence>
<evidence type="ECO:0000313" key="2">
    <source>
        <dbReference type="EMBL" id="ALP53677.1"/>
    </source>
</evidence>
<keyword evidence="3" id="KW-1185">Reference proteome</keyword>
<dbReference type="Gene3D" id="3.40.30.10">
    <property type="entry name" value="Glutaredoxin"/>
    <property type="match status" value="1"/>
</dbReference>
<dbReference type="EMBL" id="CP013099">
    <property type="protein sequence ID" value="ALP53677.1"/>
    <property type="molecule type" value="Genomic_DNA"/>
</dbReference>
<dbReference type="Proteomes" id="UP000055136">
    <property type="component" value="Chromosome"/>
</dbReference>
<dbReference type="Pfam" id="PF00085">
    <property type="entry name" value="Thioredoxin"/>
    <property type="match status" value="1"/>
</dbReference>
<evidence type="ECO:0000259" key="1">
    <source>
        <dbReference type="Pfam" id="PF00085"/>
    </source>
</evidence>
<protein>
    <recommendedName>
        <fullName evidence="1">Thioredoxin domain-containing protein</fullName>
    </recommendedName>
</protein>
<dbReference type="InterPro" id="IPR013766">
    <property type="entry name" value="Thioredoxin_domain"/>
</dbReference>
<dbReference type="AlphaFoldDB" id="A0A0S2TF07"/>
<name>A0A0S2TF07_9GAMM</name>
<dbReference type="STRING" id="1748243.Tel_11315"/>